<evidence type="ECO:0000256" key="2">
    <source>
        <dbReference type="ARBA" id="ARBA00022692"/>
    </source>
</evidence>
<dbReference type="Proteomes" id="UP000031433">
    <property type="component" value="Unassembled WGS sequence"/>
</dbReference>
<feature type="domain" description="Methylamine utilisation protein MauE" evidence="6">
    <location>
        <begin position="6"/>
        <end position="132"/>
    </location>
</feature>
<evidence type="ECO:0000313" key="8">
    <source>
        <dbReference type="Proteomes" id="UP000031433"/>
    </source>
</evidence>
<evidence type="ECO:0000313" key="7">
    <source>
        <dbReference type="EMBL" id="KIE41205.1"/>
    </source>
</evidence>
<evidence type="ECO:0000256" key="4">
    <source>
        <dbReference type="ARBA" id="ARBA00023136"/>
    </source>
</evidence>
<feature type="transmembrane region" description="Helical" evidence="5">
    <location>
        <begin position="115"/>
        <end position="133"/>
    </location>
</feature>
<dbReference type="AlphaFoldDB" id="A0A0C1U016"/>
<evidence type="ECO:0000256" key="3">
    <source>
        <dbReference type="ARBA" id="ARBA00022989"/>
    </source>
</evidence>
<accession>A0A0C1U016</accession>
<evidence type="ECO:0000259" key="6">
    <source>
        <dbReference type="Pfam" id="PF07291"/>
    </source>
</evidence>
<comment type="caution">
    <text evidence="7">The sequence shown here is derived from an EMBL/GenBank/DDBJ whole genome shotgun (WGS) entry which is preliminary data.</text>
</comment>
<keyword evidence="3 5" id="KW-1133">Transmembrane helix</keyword>
<proteinExistence type="predicted"/>
<keyword evidence="8" id="KW-1185">Reference proteome</keyword>
<dbReference type="UniPathway" id="UPA00895"/>
<gene>
    <name evidence="7" type="ORF">SE37_00435</name>
</gene>
<sequence length="138" mass="14913">MDAVKRHLTALLRVALGAVFLYAALIKIANPPAFAGNVAAYQLLPYAGNYLVAAILPWIEAICGLLLVTGWRARSAAALVAAMNMLFIVLLFSTVARGLDIDCGCFRQGGEKTTAWTAIFRDILLLVAAVFVFRKTKQ</sequence>
<dbReference type="GO" id="GO:0016020">
    <property type="term" value="C:membrane"/>
    <property type="evidence" value="ECO:0007669"/>
    <property type="project" value="UniProtKB-SubCell"/>
</dbReference>
<feature type="transmembrane region" description="Helical" evidence="5">
    <location>
        <begin position="12"/>
        <end position="30"/>
    </location>
</feature>
<dbReference type="InterPro" id="IPR009908">
    <property type="entry name" value="Methylamine_util_MauE"/>
</dbReference>
<dbReference type="GO" id="GO:0030416">
    <property type="term" value="P:methylamine metabolic process"/>
    <property type="evidence" value="ECO:0007669"/>
    <property type="project" value="InterPro"/>
</dbReference>
<evidence type="ECO:0000256" key="5">
    <source>
        <dbReference type="SAM" id="Phobius"/>
    </source>
</evidence>
<feature type="transmembrane region" description="Helical" evidence="5">
    <location>
        <begin position="76"/>
        <end position="95"/>
    </location>
</feature>
<keyword evidence="4 5" id="KW-0472">Membrane</keyword>
<protein>
    <submittedName>
        <fullName evidence="7">DoxX family protein</fullName>
    </submittedName>
</protein>
<comment type="subcellular location">
    <subcellularLocation>
        <location evidence="1">Membrane</location>
        <topology evidence="1">Multi-pass membrane protein</topology>
    </subcellularLocation>
</comment>
<name>A0A0C1U016_9BACT</name>
<dbReference type="EMBL" id="JXBL01000001">
    <property type="protein sequence ID" value="KIE41205.1"/>
    <property type="molecule type" value="Genomic_DNA"/>
</dbReference>
<reference evidence="7 8" key="1">
    <citation type="submission" date="2015-01" db="EMBL/GenBank/DDBJ databases">
        <title>Genome sequence of the anaerobic bacterium Geobacter soli GSS01, a dissimilatory Fe(III) reducer from soil.</title>
        <authorList>
            <person name="Yang G."/>
            <person name="Zhou S."/>
        </authorList>
    </citation>
    <scope>NUCLEOTIDE SEQUENCE [LARGE SCALE GENOMIC DNA]</scope>
    <source>
        <strain evidence="7 8">GSS01</strain>
    </source>
</reference>
<feature type="transmembrane region" description="Helical" evidence="5">
    <location>
        <begin position="50"/>
        <end position="69"/>
    </location>
</feature>
<dbReference type="RefSeq" id="WP_039642748.1">
    <property type="nucleotide sequence ID" value="NZ_JXBL01000001.1"/>
</dbReference>
<keyword evidence="2 5" id="KW-0812">Transmembrane</keyword>
<organism evidence="7 8">
    <name type="scientific">Geobacter soli</name>
    <dbReference type="NCBI Taxonomy" id="1510391"/>
    <lineage>
        <taxon>Bacteria</taxon>
        <taxon>Pseudomonadati</taxon>
        <taxon>Thermodesulfobacteriota</taxon>
        <taxon>Desulfuromonadia</taxon>
        <taxon>Geobacterales</taxon>
        <taxon>Geobacteraceae</taxon>
        <taxon>Geobacter</taxon>
    </lineage>
</organism>
<evidence type="ECO:0000256" key="1">
    <source>
        <dbReference type="ARBA" id="ARBA00004141"/>
    </source>
</evidence>
<dbReference type="Pfam" id="PF07291">
    <property type="entry name" value="MauE"/>
    <property type="match status" value="1"/>
</dbReference>